<evidence type="ECO:0000256" key="1">
    <source>
        <dbReference type="SAM" id="Phobius"/>
    </source>
</evidence>
<dbReference type="Proteomes" id="UP000306630">
    <property type="component" value="Unassembled WGS sequence"/>
</dbReference>
<evidence type="ECO:0000313" key="4">
    <source>
        <dbReference type="Proteomes" id="UP000306630"/>
    </source>
</evidence>
<keyword evidence="1" id="KW-1133">Transmembrane helix</keyword>
<name>A0A4S2G2B8_9BACT</name>
<dbReference type="AlphaFoldDB" id="A0A4S2G2B8"/>
<evidence type="ECO:0000313" key="3">
    <source>
        <dbReference type="EMBL" id="TGY76057.1"/>
    </source>
</evidence>
<keyword evidence="1" id="KW-0812">Transmembrane</keyword>
<accession>A0A4S2G2B8</accession>
<feature type="transmembrane region" description="Helical" evidence="1">
    <location>
        <begin position="59"/>
        <end position="81"/>
    </location>
</feature>
<proteinExistence type="predicted"/>
<gene>
    <name evidence="3" type="ORF">E5333_02355</name>
</gene>
<feature type="domain" description="Lipocalin-like" evidence="2">
    <location>
        <begin position="84"/>
        <end position="175"/>
    </location>
</feature>
<protein>
    <recommendedName>
        <fullName evidence="2">Lipocalin-like domain-containing protein</fullName>
    </recommendedName>
</protein>
<comment type="caution">
    <text evidence="3">The sequence shown here is derived from an EMBL/GenBank/DDBJ whole genome shotgun (WGS) entry which is preliminary data.</text>
</comment>
<dbReference type="Gene3D" id="2.40.128.280">
    <property type="match status" value="1"/>
</dbReference>
<dbReference type="Pfam" id="PF12702">
    <property type="entry name" value="Lipocalin_3"/>
    <property type="match status" value="1"/>
</dbReference>
<keyword evidence="1" id="KW-0472">Membrane</keyword>
<reference evidence="3 4" key="1">
    <citation type="submission" date="2019-04" db="EMBL/GenBank/DDBJ databases">
        <title>Microbes associate with the intestines of laboratory mice.</title>
        <authorList>
            <person name="Navarre W."/>
            <person name="Wong E."/>
            <person name="Huang K."/>
            <person name="Tropini C."/>
            <person name="Ng K."/>
            <person name="Yu B."/>
        </authorList>
    </citation>
    <scope>NUCLEOTIDE SEQUENCE [LARGE SCALE GENOMIC DNA]</scope>
    <source>
        <strain evidence="3 4">NM06_A21</strain>
    </source>
</reference>
<evidence type="ECO:0000259" key="2">
    <source>
        <dbReference type="Pfam" id="PF12702"/>
    </source>
</evidence>
<feature type="transmembrane region" description="Helical" evidence="1">
    <location>
        <begin position="20"/>
        <end position="39"/>
    </location>
</feature>
<dbReference type="InterPro" id="IPR024311">
    <property type="entry name" value="Lipocalin-like"/>
</dbReference>
<organism evidence="3 4">
    <name type="scientific">Muribaculum intestinale</name>
    <dbReference type="NCBI Taxonomy" id="1796646"/>
    <lineage>
        <taxon>Bacteria</taxon>
        <taxon>Pseudomonadati</taxon>
        <taxon>Bacteroidota</taxon>
        <taxon>Bacteroidia</taxon>
        <taxon>Bacteroidales</taxon>
        <taxon>Muribaculaceae</taxon>
        <taxon>Muribaculum</taxon>
    </lineage>
</organism>
<dbReference type="EMBL" id="SRYD01000006">
    <property type="protein sequence ID" value="TGY76057.1"/>
    <property type="molecule type" value="Genomic_DNA"/>
</dbReference>
<sequence>MKKLAPGAVFYDIYKKFHIAFVNIFPVILYLCHTAPASGRQSNTINNRLHPLHPDNMKLITRAICAAAICAVATATLTLCVGKNTDIEGRWVQPVPGQPDAWQGIALEPDGKASSINMATLAYDTWTIEGNRLILGGKSIGNGQTIDFSDTLVVVRLSADTMVLRMGAMDLEYTREKCQ</sequence>